<evidence type="ECO:0000256" key="1">
    <source>
        <dbReference type="ARBA" id="ARBA00004123"/>
    </source>
</evidence>
<dbReference type="GO" id="GO:0016077">
    <property type="term" value="P:sno(s)RNA catabolic process"/>
    <property type="evidence" value="ECO:0007669"/>
    <property type="project" value="TreeGrafter"/>
</dbReference>
<comment type="subcellular location">
    <subcellularLocation>
        <location evidence="1">Nucleus</location>
    </subcellularLocation>
</comment>
<proteinExistence type="predicted"/>
<gene>
    <name evidence="4" type="ORF">Ocin01_16860</name>
</gene>
<evidence type="ECO:0000256" key="2">
    <source>
        <dbReference type="ARBA" id="ARBA00022884"/>
    </source>
</evidence>
<dbReference type="Proteomes" id="UP000094527">
    <property type="component" value="Unassembled WGS sequence"/>
</dbReference>
<dbReference type="InterPro" id="IPR054754">
    <property type="entry name" value="NudT16"/>
</dbReference>
<organism evidence="4 5">
    <name type="scientific">Orchesella cincta</name>
    <name type="common">Springtail</name>
    <name type="synonym">Podura cincta</name>
    <dbReference type="NCBI Taxonomy" id="48709"/>
    <lineage>
        <taxon>Eukaryota</taxon>
        <taxon>Metazoa</taxon>
        <taxon>Ecdysozoa</taxon>
        <taxon>Arthropoda</taxon>
        <taxon>Hexapoda</taxon>
        <taxon>Collembola</taxon>
        <taxon>Entomobryomorpha</taxon>
        <taxon>Entomobryoidea</taxon>
        <taxon>Orchesellidae</taxon>
        <taxon>Orchesellinae</taxon>
        <taxon>Orchesella</taxon>
    </lineage>
</organism>
<evidence type="ECO:0000256" key="3">
    <source>
        <dbReference type="ARBA" id="ARBA00023242"/>
    </source>
</evidence>
<keyword evidence="2" id="KW-0694">RNA-binding</keyword>
<dbReference type="PANTHER" id="PTHR31699">
    <property type="entry name" value="NUDIX T16 FAMILY MEMBER"/>
    <property type="match status" value="1"/>
</dbReference>
<dbReference type="PANTHER" id="PTHR31699:SF5">
    <property type="entry name" value="U8 SNORNA-DECAPPING ENZYME"/>
    <property type="match status" value="1"/>
</dbReference>
<dbReference type="OrthoDB" id="5950381at2759"/>
<sequence length="223" mass="25234">MGQKESFSSTAHKCPWTPNTFVDCDDFEAMKKCKLHACPYHALGVVMRSPSHIDWRIIQLPMQTKILMQVRLTGSFGFPGGYVDELESKMPPRSQNSWRYFRKAFVVKLFEEMAFGKETSPNYVYSCYPAERRRWSFISSCFELTPSQMELLAGPALLILTQSVRGLSLVPLYTLKDGIRGLPTFLTNSFVGSALEQLLKCILKQGFSHRGGGKQATKVAFQI</sequence>
<dbReference type="STRING" id="48709.A0A1D2MA76"/>
<protein>
    <submittedName>
        <fullName evidence="4">U8 snoRNA-decapping enzyme</fullName>
    </submittedName>
</protein>
<dbReference type="GO" id="GO:0030515">
    <property type="term" value="F:snoRNA binding"/>
    <property type="evidence" value="ECO:0007669"/>
    <property type="project" value="TreeGrafter"/>
</dbReference>
<evidence type="ECO:0000313" key="4">
    <source>
        <dbReference type="EMBL" id="ODM89822.1"/>
    </source>
</evidence>
<dbReference type="Pfam" id="PF22327">
    <property type="entry name" value="Nudt16-like"/>
    <property type="match status" value="1"/>
</dbReference>
<dbReference type="Gene3D" id="3.90.79.10">
    <property type="entry name" value="Nucleoside Triphosphate Pyrophosphohydrolase"/>
    <property type="match status" value="1"/>
</dbReference>
<dbReference type="GO" id="GO:1990174">
    <property type="term" value="F:phosphodiesterase decapping endonuclease activity"/>
    <property type="evidence" value="ECO:0007669"/>
    <property type="project" value="TreeGrafter"/>
</dbReference>
<keyword evidence="3" id="KW-0539">Nucleus</keyword>
<dbReference type="GO" id="GO:0005634">
    <property type="term" value="C:nucleus"/>
    <property type="evidence" value="ECO:0007669"/>
    <property type="project" value="UniProtKB-SubCell"/>
</dbReference>
<reference evidence="4 5" key="1">
    <citation type="journal article" date="2016" name="Genome Biol. Evol.">
        <title>Gene Family Evolution Reflects Adaptation to Soil Environmental Stressors in the Genome of the Collembolan Orchesella cincta.</title>
        <authorList>
            <person name="Faddeeva-Vakhrusheva A."/>
            <person name="Derks M.F."/>
            <person name="Anvar S.Y."/>
            <person name="Agamennone V."/>
            <person name="Suring W."/>
            <person name="Smit S."/>
            <person name="van Straalen N.M."/>
            <person name="Roelofs D."/>
        </authorList>
    </citation>
    <scope>NUCLEOTIDE SEQUENCE [LARGE SCALE GENOMIC DNA]</scope>
    <source>
        <tissue evidence="4">Mixed pool</tissue>
    </source>
</reference>
<dbReference type="AlphaFoldDB" id="A0A1D2MA76"/>
<dbReference type="GO" id="GO:0006402">
    <property type="term" value="P:mRNA catabolic process"/>
    <property type="evidence" value="ECO:0007669"/>
    <property type="project" value="TreeGrafter"/>
</dbReference>
<comment type="caution">
    <text evidence="4">The sequence shown here is derived from an EMBL/GenBank/DDBJ whole genome shotgun (WGS) entry which is preliminary data.</text>
</comment>
<keyword evidence="5" id="KW-1185">Reference proteome</keyword>
<dbReference type="EMBL" id="LJIJ01002339">
    <property type="protein sequence ID" value="ODM89822.1"/>
    <property type="molecule type" value="Genomic_DNA"/>
</dbReference>
<name>A0A1D2MA76_ORCCI</name>
<accession>A0A1D2MA76</accession>
<evidence type="ECO:0000313" key="5">
    <source>
        <dbReference type="Proteomes" id="UP000094527"/>
    </source>
</evidence>